<dbReference type="RefSeq" id="WP_348386941.1">
    <property type="nucleotide sequence ID" value="NZ_CP134146.1"/>
</dbReference>
<evidence type="ECO:0000256" key="6">
    <source>
        <dbReference type="ARBA" id="ARBA00023136"/>
    </source>
</evidence>
<keyword evidence="3" id="KW-1003">Cell membrane</keyword>
<evidence type="ECO:0000256" key="3">
    <source>
        <dbReference type="ARBA" id="ARBA00022475"/>
    </source>
</evidence>
<dbReference type="Pfam" id="PF03006">
    <property type="entry name" value="HlyIII"/>
    <property type="match status" value="1"/>
</dbReference>
<evidence type="ECO:0000256" key="7">
    <source>
        <dbReference type="SAM" id="Phobius"/>
    </source>
</evidence>
<evidence type="ECO:0000256" key="5">
    <source>
        <dbReference type="ARBA" id="ARBA00022989"/>
    </source>
</evidence>
<name>A0ABY9TG96_9GAMM</name>
<dbReference type="EMBL" id="CP134146">
    <property type="protein sequence ID" value="WNC67782.1"/>
    <property type="molecule type" value="Genomic_DNA"/>
</dbReference>
<organism evidence="8 9">
    <name type="scientific">Thalassotalea nanhaiensis</name>
    <dbReference type="NCBI Taxonomy" id="3065648"/>
    <lineage>
        <taxon>Bacteria</taxon>
        <taxon>Pseudomonadati</taxon>
        <taxon>Pseudomonadota</taxon>
        <taxon>Gammaproteobacteria</taxon>
        <taxon>Alteromonadales</taxon>
        <taxon>Colwelliaceae</taxon>
        <taxon>Thalassotalea</taxon>
    </lineage>
</organism>
<evidence type="ECO:0000256" key="2">
    <source>
        <dbReference type="ARBA" id="ARBA00008488"/>
    </source>
</evidence>
<keyword evidence="6 7" id="KW-0472">Membrane</keyword>
<feature type="transmembrane region" description="Helical" evidence="7">
    <location>
        <begin position="84"/>
        <end position="104"/>
    </location>
</feature>
<gene>
    <name evidence="8" type="ORF">RI845_14795</name>
</gene>
<keyword evidence="9" id="KW-1185">Reference proteome</keyword>
<comment type="similarity">
    <text evidence="2">Belongs to the UPF0073 (Hly-III) family.</text>
</comment>
<feature type="transmembrane region" description="Helical" evidence="7">
    <location>
        <begin position="165"/>
        <end position="186"/>
    </location>
</feature>
<feature type="transmembrane region" description="Helical" evidence="7">
    <location>
        <begin position="50"/>
        <end position="72"/>
    </location>
</feature>
<evidence type="ECO:0000313" key="8">
    <source>
        <dbReference type="EMBL" id="WNC67782.1"/>
    </source>
</evidence>
<feature type="transmembrane region" description="Helical" evidence="7">
    <location>
        <begin position="139"/>
        <end position="159"/>
    </location>
</feature>
<keyword evidence="4 7" id="KW-0812">Transmembrane</keyword>
<keyword evidence="5 7" id="KW-1133">Transmembrane helix</keyword>
<protein>
    <submittedName>
        <fullName evidence="8">Hemolysin III family protein</fullName>
    </submittedName>
</protein>
<feature type="transmembrane region" description="Helical" evidence="7">
    <location>
        <begin position="198"/>
        <end position="216"/>
    </location>
</feature>
<accession>A0ABY9TG96</accession>
<evidence type="ECO:0000313" key="9">
    <source>
        <dbReference type="Proteomes" id="UP001248581"/>
    </source>
</evidence>
<dbReference type="InterPro" id="IPR004254">
    <property type="entry name" value="AdipoR/HlyIII-related"/>
</dbReference>
<dbReference type="PANTHER" id="PTHR20855">
    <property type="entry name" value="ADIPOR/PROGESTIN RECEPTOR-RELATED"/>
    <property type="match status" value="1"/>
</dbReference>
<reference evidence="9" key="1">
    <citation type="submission" date="2023-09" db="EMBL/GenBank/DDBJ databases">
        <authorList>
            <person name="Li S."/>
            <person name="Li X."/>
            <person name="Zhang C."/>
            <person name="Zhao Z."/>
        </authorList>
    </citation>
    <scope>NUCLEOTIDE SEQUENCE [LARGE SCALE GENOMIC DNA]</scope>
    <source>
        <strain evidence="9">SQ345</strain>
    </source>
</reference>
<dbReference type="PANTHER" id="PTHR20855:SF3">
    <property type="entry name" value="LD03007P"/>
    <property type="match status" value="1"/>
</dbReference>
<dbReference type="InterPro" id="IPR005744">
    <property type="entry name" value="Hy-lIII"/>
</dbReference>
<evidence type="ECO:0000256" key="4">
    <source>
        <dbReference type="ARBA" id="ARBA00022692"/>
    </source>
</evidence>
<feature type="transmembrane region" description="Helical" evidence="7">
    <location>
        <begin position="110"/>
        <end position="132"/>
    </location>
</feature>
<dbReference type="Proteomes" id="UP001248581">
    <property type="component" value="Chromosome"/>
</dbReference>
<sequence length="217" mass="23643">MATQVIKQKISQGYSFMEELLNSITHGVGALLSVAALTLMIIVANDAFELTSAIVYGSSMVILFLASTLYHSVTNASAKKVLKLLDHCAIYLLIAGTYTPFMLISIKGAWGYSILSVVWTMAIVGIYFKIVYKQRFPKVSLFTYLAMGWLIIIAAPQMIANVATGGLILLASGGAAYSLGAVFYAIKKIPFNHAIWHVFVLAGSICHFLAIYLYVIE</sequence>
<feature type="transmembrane region" description="Helical" evidence="7">
    <location>
        <begin position="20"/>
        <end position="44"/>
    </location>
</feature>
<proteinExistence type="inferred from homology"/>
<comment type="subcellular location">
    <subcellularLocation>
        <location evidence="1">Cell membrane</location>
        <topology evidence="1">Multi-pass membrane protein</topology>
    </subcellularLocation>
</comment>
<dbReference type="NCBIfam" id="TIGR01065">
    <property type="entry name" value="hlyIII"/>
    <property type="match status" value="1"/>
</dbReference>
<evidence type="ECO:0000256" key="1">
    <source>
        <dbReference type="ARBA" id="ARBA00004651"/>
    </source>
</evidence>